<gene>
    <name evidence="1" type="ORF">OFLC_LOCUS1733</name>
</gene>
<dbReference type="Proteomes" id="UP000267606">
    <property type="component" value="Unassembled WGS sequence"/>
</dbReference>
<dbReference type="STRING" id="387005.A0A183H2M3"/>
<accession>A0A183H2M3</accession>
<keyword evidence="2" id="KW-1185">Reference proteome</keyword>
<dbReference type="AlphaFoldDB" id="A0A183H2M3"/>
<protein>
    <submittedName>
        <fullName evidence="1 3">Uncharacterized protein</fullName>
    </submittedName>
</protein>
<reference evidence="3" key="1">
    <citation type="submission" date="2016-06" db="UniProtKB">
        <authorList>
            <consortium name="WormBaseParasite"/>
        </authorList>
    </citation>
    <scope>IDENTIFICATION</scope>
</reference>
<dbReference type="EMBL" id="UZAJ01000872">
    <property type="protein sequence ID" value="VDO30596.1"/>
    <property type="molecule type" value="Genomic_DNA"/>
</dbReference>
<proteinExistence type="predicted"/>
<name>A0A183H2M3_9BILA</name>
<sequence length="73" mass="8179">MATTEEAIISQEQWVKIVSSTFCVAGIWSVGEQFSLDVKSATFLEESYLEVDYFDGTISDCCYNSGKYIPALY</sequence>
<organism evidence="3">
    <name type="scientific">Onchocerca flexuosa</name>
    <dbReference type="NCBI Taxonomy" id="387005"/>
    <lineage>
        <taxon>Eukaryota</taxon>
        <taxon>Metazoa</taxon>
        <taxon>Ecdysozoa</taxon>
        <taxon>Nematoda</taxon>
        <taxon>Chromadorea</taxon>
        <taxon>Rhabditida</taxon>
        <taxon>Spirurina</taxon>
        <taxon>Spiruromorpha</taxon>
        <taxon>Filarioidea</taxon>
        <taxon>Onchocercidae</taxon>
        <taxon>Onchocerca</taxon>
    </lineage>
</organism>
<dbReference type="WBParaSite" id="OFLC_0000173201-mRNA-1">
    <property type="protein sequence ID" value="OFLC_0000173201-mRNA-1"/>
    <property type="gene ID" value="OFLC_0000173201"/>
</dbReference>
<evidence type="ECO:0000313" key="3">
    <source>
        <dbReference type="WBParaSite" id="OFLC_0000173201-mRNA-1"/>
    </source>
</evidence>
<evidence type="ECO:0000313" key="1">
    <source>
        <dbReference type="EMBL" id="VDO30596.1"/>
    </source>
</evidence>
<evidence type="ECO:0000313" key="2">
    <source>
        <dbReference type="Proteomes" id="UP000267606"/>
    </source>
</evidence>
<reference evidence="1 2" key="2">
    <citation type="submission" date="2018-11" db="EMBL/GenBank/DDBJ databases">
        <authorList>
            <consortium name="Pathogen Informatics"/>
        </authorList>
    </citation>
    <scope>NUCLEOTIDE SEQUENCE [LARGE SCALE GENOMIC DNA]</scope>
</reference>